<reference evidence="3" key="1">
    <citation type="journal article" date="2019" name="Int. J. Syst. Evol. Microbiol.">
        <title>The Global Catalogue of Microorganisms (GCM) 10K type strain sequencing project: providing services to taxonomists for standard genome sequencing and annotation.</title>
        <authorList>
            <consortium name="The Broad Institute Genomics Platform"/>
            <consortium name="The Broad Institute Genome Sequencing Center for Infectious Disease"/>
            <person name="Wu L."/>
            <person name="Ma J."/>
        </authorList>
    </citation>
    <scope>NUCLEOTIDE SEQUENCE [LARGE SCALE GENOMIC DNA]</scope>
    <source>
        <strain evidence="3">JCM 13813</strain>
    </source>
</reference>
<keyword evidence="3" id="KW-1185">Reference proteome</keyword>
<evidence type="ECO:0000313" key="3">
    <source>
        <dbReference type="Proteomes" id="UP001501161"/>
    </source>
</evidence>
<comment type="caution">
    <text evidence="2">The sequence shown here is derived from an EMBL/GenBank/DDBJ whole genome shotgun (WGS) entry which is preliminary data.</text>
</comment>
<evidence type="ECO:0008006" key="4">
    <source>
        <dbReference type="Google" id="ProtNLM"/>
    </source>
</evidence>
<dbReference type="Proteomes" id="UP001501161">
    <property type="component" value="Unassembled WGS sequence"/>
</dbReference>
<evidence type="ECO:0000256" key="1">
    <source>
        <dbReference type="SAM" id="MobiDB-lite"/>
    </source>
</evidence>
<proteinExistence type="predicted"/>
<accession>A0ABP5I9Q9</accession>
<organism evidence="2 3">
    <name type="scientific">Nocardioides furvisabuli</name>
    <dbReference type="NCBI Taxonomy" id="375542"/>
    <lineage>
        <taxon>Bacteria</taxon>
        <taxon>Bacillati</taxon>
        <taxon>Actinomycetota</taxon>
        <taxon>Actinomycetes</taxon>
        <taxon>Propionibacteriales</taxon>
        <taxon>Nocardioidaceae</taxon>
        <taxon>Nocardioides</taxon>
    </lineage>
</organism>
<dbReference type="EMBL" id="BAAAMQ010000005">
    <property type="protein sequence ID" value="GAA2095019.1"/>
    <property type="molecule type" value="Genomic_DNA"/>
</dbReference>
<name>A0ABP5I9Q9_9ACTN</name>
<evidence type="ECO:0000313" key="2">
    <source>
        <dbReference type="EMBL" id="GAA2095019.1"/>
    </source>
</evidence>
<sequence>MSEPGDPHEVGSLGEEAAKLLGALSGWAREHAGDAGEQLSGLAAHAAESAHDLNDHLATGSAECTVCPLCRTVHAARQLGPEVTSHLSAAIASLVQAGAALLATVEQHATETEHGSGNGVEHIDLDDGWPETSGDPS</sequence>
<dbReference type="RefSeq" id="WP_231249446.1">
    <property type="nucleotide sequence ID" value="NZ_BAAAMQ010000005.1"/>
</dbReference>
<protein>
    <recommendedName>
        <fullName evidence="4">HNH endonuclease</fullName>
    </recommendedName>
</protein>
<gene>
    <name evidence="2" type="ORF">GCM10009726_02080</name>
</gene>
<feature type="region of interest" description="Disordered" evidence="1">
    <location>
        <begin position="108"/>
        <end position="137"/>
    </location>
</feature>